<feature type="compositionally biased region" description="Pro residues" evidence="1">
    <location>
        <begin position="1"/>
        <end position="11"/>
    </location>
</feature>
<dbReference type="Proteomes" id="UP000586093">
    <property type="component" value="Unassembled WGS sequence"/>
</dbReference>
<evidence type="ECO:0000313" key="3">
    <source>
        <dbReference type="Proteomes" id="UP000586093"/>
    </source>
</evidence>
<comment type="caution">
    <text evidence="2">The sequence shown here is derived from an EMBL/GenBank/DDBJ whole genome shotgun (WGS) entry which is preliminary data.</text>
</comment>
<gene>
    <name evidence="2" type="ORF">H4F90_03125</name>
</gene>
<evidence type="ECO:0000256" key="1">
    <source>
        <dbReference type="SAM" id="MobiDB-lite"/>
    </source>
</evidence>
<sequence length="120" mass="13276">MQRQAPPPLPMQAPAQADSSHPLALARRFRLSGRIGYRGTAAQEALIRERLERGPATRHELEALVGCGSLTKRISAMRRKGLDVSQSLVERPLPDGAFGLQALYWLTQPDTAQRDLFTDT</sequence>
<evidence type="ECO:0000313" key="2">
    <source>
        <dbReference type="EMBL" id="MBB1160970.1"/>
    </source>
</evidence>
<dbReference type="EMBL" id="JACIVI010000001">
    <property type="protein sequence ID" value="MBB1160970.1"/>
    <property type="molecule type" value="Genomic_DNA"/>
</dbReference>
<proteinExistence type="predicted"/>
<organism evidence="2 3">
    <name type="scientific">Aquariibacter albus</name>
    <dbReference type="NCBI Taxonomy" id="2759899"/>
    <lineage>
        <taxon>Bacteria</taxon>
        <taxon>Pseudomonadati</taxon>
        <taxon>Pseudomonadota</taxon>
        <taxon>Betaproteobacteria</taxon>
        <taxon>Burkholderiales</taxon>
        <taxon>Sphaerotilaceae</taxon>
        <taxon>Aquariibacter</taxon>
    </lineage>
</organism>
<feature type="region of interest" description="Disordered" evidence="1">
    <location>
        <begin position="1"/>
        <end position="20"/>
    </location>
</feature>
<dbReference type="AlphaFoldDB" id="A0A839HNH1"/>
<name>A0A839HNH1_9BURK</name>
<protein>
    <submittedName>
        <fullName evidence="2">Uncharacterized protein</fullName>
    </submittedName>
</protein>
<keyword evidence="3" id="KW-1185">Reference proteome</keyword>
<accession>A0A839HNH1</accession>
<dbReference type="RefSeq" id="WP_182661377.1">
    <property type="nucleotide sequence ID" value="NZ_JACIVI010000001.1"/>
</dbReference>
<reference evidence="2 3" key="1">
    <citation type="submission" date="2020-08" db="EMBL/GenBank/DDBJ databases">
        <title>Aquariorum lacteus gen. nov., sp. nov., a new member of the family Comamonadaceae, isolated from freshwater aquarium.</title>
        <authorList>
            <person name="Chun S.-J."/>
        </authorList>
    </citation>
    <scope>NUCLEOTIDE SEQUENCE [LARGE SCALE GENOMIC DNA]</scope>
    <source>
        <strain evidence="2 3">SJAQ100</strain>
    </source>
</reference>